<name>A0A4R1F4G0_9GAMM</name>
<dbReference type="GO" id="GO:0030288">
    <property type="term" value="C:outer membrane-bounded periplasmic space"/>
    <property type="evidence" value="ECO:0007669"/>
    <property type="project" value="InterPro"/>
</dbReference>
<keyword evidence="8" id="KW-1185">Reference proteome</keyword>
<organism evidence="7 8">
    <name type="scientific">Cocleimonas flava</name>
    <dbReference type="NCBI Taxonomy" id="634765"/>
    <lineage>
        <taxon>Bacteria</taxon>
        <taxon>Pseudomonadati</taxon>
        <taxon>Pseudomonadota</taxon>
        <taxon>Gammaproteobacteria</taxon>
        <taxon>Thiotrichales</taxon>
        <taxon>Thiotrichaceae</taxon>
        <taxon>Cocleimonas</taxon>
    </lineage>
</organism>
<dbReference type="InterPro" id="IPR005967">
    <property type="entry name" value="ThiB"/>
</dbReference>
<reference evidence="7 8" key="1">
    <citation type="submission" date="2019-03" db="EMBL/GenBank/DDBJ databases">
        <title>Genomic Encyclopedia of Type Strains, Phase IV (KMG-IV): sequencing the most valuable type-strain genomes for metagenomic binning, comparative biology and taxonomic classification.</title>
        <authorList>
            <person name="Goeker M."/>
        </authorList>
    </citation>
    <scope>NUCLEOTIDE SEQUENCE [LARGE SCALE GENOMIC DNA]</scope>
    <source>
        <strain evidence="7 8">DSM 24830</strain>
    </source>
</reference>
<dbReference type="GO" id="GO:0030975">
    <property type="term" value="F:thiamine binding"/>
    <property type="evidence" value="ECO:0007669"/>
    <property type="project" value="InterPro"/>
</dbReference>
<evidence type="ECO:0000256" key="6">
    <source>
        <dbReference type="SAM" id="SignalP"/>
    </source>
</evidence>
<dbReference type="NCBIfam" id="TIGR01254">
    <property type="entry name" value="sfuA"/>
    <property type="match status" value="1"/>
</dbReference>
<gene>
    <name evidence="7" type="ORF">EV695_0070</name>
</gene>
<dbReference type="GO" id="GO:0030976">
    <property type="term" value="F:thiamine pyrophosphate binding"/>
    <property type="evidence" value="ECO:0007669"/>
    <property type="project" value="TreeGrafter"/>
</dbReference>
<evidence type="ECO:0000313" key="7">
    <source>
        <dbReference type="EMBL" id="TCJ88230.1"/>
    </source>
</evidence>
<dbReference type="GO" id="GO:0015888">
    <property type="term" value="P:thiamine transport"/>
    <property type="evidence" value="ECO:0007669"/>
    <property type="project" value="InterPro"/>
</dbReference>
<dbReference type="Gene3D" id="3.40.190.10">
    <property type="entry name" value="Periplasmic binding protein-like II"/>
    <property type="match status" value="2"/>
</dbReference>
<dbReference type="Pfam" id="PF13343">
    <property type="entry name" value="SBP_bac_6"/>
    <property type="match status" value="1"/>
</dbReference>
<dbReference type="AlphaFoldDB" id="A0A4R1F4G0"/>
<proteinExistence type="inferred from homology"/>
<accession>A0A4R1F4G0</accession>
<comment type="caution">
    <text evidence="7">The sequence shown here is derived from an EMBL/GenBank/DDBJ whole genome shotgun (WGS) entry which is preliminary data.</text>
</comment>
<keyword evidence="3" id="KW-0813">Transport</keyword>
<evidence type="ECO:0000256" key="1">
    <source>
        <dbReference type="ARBA" id="ARBA00004418"/>
    </source>
</evidence>
<evidence type="ECO:0000256" key="3">
    <source>
        <dbReference type="ARBA" id="ARBA00022448"/>
    </source>
</evidence>
<evidence type="ECO:0000256" key="4">
    <source>
        <dbReference type="ARBA" id="ARBA00022729"/>
    </source>
</evidence>
<evidence type="ECO:0000256" key="5">
    <source>
        <dbReference type="ARBA" id="ARBA00022764"/>
    </source>
</evidence>
<dbReference type="EMBL" id="SMFQ01000002">
    <property type="protein sequence ID" value="TCJ88230.1"/>
    <property type="molecule type" value="Genomic_DNA"/>
</dbReference>
<evidence type="ECO:0000256" key="2">
    <source>
        <dbReference type="ARBA" id="ARBA00008520"/>
    </source>
</evidence>
<comment type="similarity">
    <text evidence="2">Belongs to the bacterial solute-binding protein 1 family.</text>
</comment>
<dbReference type="RefSeq" id="WP_243651403.1">
    <property type="nucleotide sequence ID" value="NZ_BAAAFU010000008.1"/>
</dbReference>
<keyword evidence="5" id="KW-0574">Periplasm</keyword>
<dbReference type="PANTHER" id="PTHR30006:SF3">
    <property type="entry name" value="THIAMINE-BINDING PERIPLASMIC PROTEIN"/>
    <property type="match status" value="1"/>
</dbReference>
<feature type="signal peptide" evidence="6">
    <location>
        <begin position="1"/>
        <end position="21"/>
    </location>
</feature>
<dbReference type="InterPro" id="IPR005948">
    <property type="entry name" value="ThiB-like"/>
</dbReference>
<dbReference type="SUPFAM" id="SSF53850">
    <property type="entry name" value="Periplasmic binding protein-like II"/>
    <property type="match status" value="1"/>
</dbReference>
<dbReference type="CDD" id="cd13545">
    <property type="entry name" value="PBP2_TbpA"/>
    <property type="match status" value="1"/>
</dbReference>
<protein>
    <submittedName>
        <fullName evidence="7">Thiamine transport system substrate-binding protein</fullName>
    </submittedName>
</protein>
<feature type="chain" id="PRO_5020386652" evidence="6">
    <location>
        <begin position="22"/>
        <end position="337"/>
    </location>
</feature>
<comment type="subcellular location">
    <subcellularLocation>
        <location evidence="1">Periplasm</location>
    </subcellularLocation>
</comment>
<evidence type="ECO:0000313" key="8">
    <source>
        <dbReference type="Proteomes" id="UP000294887"/>
    </source>
</evidence>
<dbReference type="Proteomes" id="UP000294887">
    <property type="component" value="Unassembled WGS sequence"/>
</dbReference>
<keyword evidence="4 6" id="KW-0732">Signal</keyword>
<sequence>MRFFYSFICFTLLSISIPVISAESADKPTLNVYTYDSFTSDWGPGPKVKKAFEEVCNCTLNYVALEDGVSLLSRLKLEGRHTKADIVLGLDTNLIANAEATGYFAPHEMALENSTLPEKWTNSHFIPYDFGYFAFVYDKDKLKNPPTSLKALIENPDSPKILIQDPRTSTPGLGLLLWVKKVYGDKAEEAWEKLAPRIVTVSKGWSEAYGLFLKDQAPLVLSYTTSPAYHMIAEKKNNFAAAKFSEGHYQQIEVAGMIAASKNKELAKKFLDFIQGETFQKIIPTTNWMYPAALDKTELPEAFNTLIDPEPALIFSSDEVNKNRKAWVSEWLNALAK</sequence>
<dbReference type="PANTHER" id="PTHR30006">
    <property type="entry name" value="THIAMINE-BINDING PERIPLASMIC PROTEIN-RELATED"/>
    <property type="match status" value="1"/>
</dbReference>
<dbReference type="NCBIfam" id="TIGR01276">
    <property type="entry name" value="thiB"/>
    <property type="match status" value="1"/>
</dbReference>